<dbReference type="GO" id="GO:0005730">
    <property type="term" value="C:nucleolus"/>
    <property type="evidence" value="ECO:0007669"/>
    <property type="project" value="InterPro"/>
</dbReference>
<feature type="compositionally biased region" description="Basic and acidic residues" evidence="1">
    <location>
        <begin position="215"/>
        <end position="261"/>
    </location>
</feature>
<gene>
    <name evidence="3" type="ORF">C2845_PM05G01820</name>
</gene>
<feature type="region of interest" description="Disordered" evidence="1">
    <location>
        <begin position="478"/>
        <end position="509"/>
    </location>
</feature>
<dbReference type="PANTHER" id="PTHR23216:SF1">
    <property type="entry name" value="NUCLEOLAR AND COILED-BODY PHOSPHOPROTEIN 1"/>
    <property type="match status" value="1"/>
</dbReference>
<sequence length="509" mass="54692">MLFVPRQVALAAASSSSQPRAAAAMAKEEGKKEKKSKSKSKAAAKEAAAAAPDGRAAVVASVAAFLEAGGFPRTLAALQSEADLEAGAWRSSPVNLEELVAKFLDSSNPTPVAVSVGSDEQDKTINDVVEDGGKKKKEKKTDAEAGESENKASEPSAQEKPSENAGGEAKEKKQKKKKKDDSSAASAGSDEATETVKNDDQKKPDGKKKKSKKHDKADDVETRLDKVELAIKNKFEEAEKLNGDGDKSKEEESKSQNDDAGKNNGAVEKKKKKKKDKSATETSDKTDAGAVPADGDAAKGKSDAVETVKVDNEKKAKKKRKKSDPEENVQVEGKEVAGKDLAPNPEDENKCGMEIEEGDIGNLSNENAVTGKKRKLEEVDGSNPPATAQEDNTANQSLTNGFAEDKTNQDSNIKPSKRQKHTSEPKTVNAFQRVKLEDVKFADERLQDNSYWAKGGAETGYGAKAQEVLGQVRGRGFRQEKTKKKRGTYRGGQIDLQTHSIKFENSDDE</sequence>
<feature type="region of interest" description="Disordered" evidence="1">
    <location>
        <begin position="105"/>
        <end position="428"/>
    </location>
</feature>
<feature type="compositionally biased region" description="Basic and acidic residues" evidence="1">
    <location>
        <begin position="194"/>
        <end position="204"/>
    </location>
</feature>
<dbReference type="STRING" id="4540.A0A3L6SV59"/>
<proteinExistence type="predicted"/>
<dbReference type="OrthoDB" id="5599646at2759"/>
<dbReference type="Proteomes" id="UP000275267">
    <property type="component" value="Unassembled WGS sequence"/>
</dbReference>
<evidence type="ECO:0000259" key="2">
    <source>
        <dbReference type="Pfam" id="PF05022"/>
    </source>
</evidence>
<evidence type="ECO:0000256" key="1">
    <source>
        <dbReference type="SAM" id="MobiDB-lite"/>
    </source>
</evidence>
<feature type="compositionally biased region" description="Basic and acidic residues" evidence="1">
    <location>
        <begin position="139"/>
        <end position="152"/>
    </location>
</feature>
<feature type="compositionally biased region" description="Basic residues" evidence="1">
    <location>
        <begin position="205"/>
        <end position="214"/>
    </location>
</feature>
<feature type="compositionally biased region" description="Low complexity" evidence="1">
    <location>
        <begin position="14"/>
        <end position="25"/>
    </location>
</feature>
<dbReference type="AlphaFoldDB" id="A0A3L6SV59"/>
<dbReference type="PANTHER" id="PTHR23216">
    <property type="entry name" value="NUCLEOLAR AND COILED-BODY PHOSPHOPROTEIN 1"/>
    <property type="match status" value="1"/>
</dbReference>
<feature type="compositionally biased region" description="Basic residues" evidence="1">
    <location>
        <begin position="33"/>
        <end position="42"/>
    </location>
</feature>
<accession>A0A3L6SV59</accession>
<feature type="compositionally biased region" description="Basic and acidic residues" evidence="1">
    <location>
        <begin position="277"/>
        <end position="287"/>
    </location>
</feature>
<comment type="caution">
    <text evidence="3">The sequence shown here is derived from an EMBL/GenBank/DDBJ whole genome shotgun (WGS) entry which is preliminary data.</text>
</comment>
<dbReference type="Pfam" id="PF05022">
    <property type="entry name" value="SRP40_C"/>
    <property type="match status" value="1"/>
</dbReference>
<reference evidence="4" key="1">
    <citation type="journal article" date="2019" name="Nat. Commun.">
        <title>The genome of broomcorn millet.</title>
        <authorList>
            <person name="Zou C."/>
            <person name="Miki D."/>
            <person name="Li D."/>
            <person name="Tang Q."/>
            <person name="Xiao L."/>
            <person name="Rajput S."/>
            <person name="Deng P."/>
            <person name="Jia W."/>
            <person name="Huang R."/>
            <person name="Zhang M."/>
            <person name="Sun Y."/>
            <person name="Hu J."/>
            <person name="Fu X."/>
            <person name="Schnable P.S."/>
            <person name="Li F."/>
            <person name="Zhang H."/>
            <person name="Feng B."/>
            <person name="Zhu X."/>
            <person name="Liu R."/>
            <person name="Schnable J.C."/>
            <person name="Zhu J.-K."/>
            <person name="Zhang H."/>
        </authorList>
    </citation>
    <scope>NUCLEOTIDE SEQUENCE [LARGE SCALE GENOMIC DNA]</scope>
</reference>
<dbReference type="InterPro" id="IPR007718">
    <property type="entry name" value="Srp40_C"/>
</dbReference>
<keyword evidence="4" id="KW-1185">Reference proteome</keyword>
<feature type="compositionally biased region" description="Basic and acidic residues" evidence="1">
    <location>
        <begin position="296"/>
        <end position="314"/>
    </location>
</feature>
<feature type="domain" description="Srp40 C-terminal" evidence="2">
    <location>
        <begin position="431"/>
        <end position="503"/>
    </location>
</feature>
<dbReference type="EMBL" id="PQIB02000003">
    <property type="protein sequence ID" value="RLN28207.1"/>
    <property type="molecule type" value="Genomic_DNA"/>
</dbReference>
<evidence type="ECO:0000313" key="4">
    <source>
        <dbReference type="Proteomes" id="UP000275267"/>
    </source>
</evidence>
<evidence type="ECO:0000313" key="3">
    <source>
        <dbReference type="EMBL" id="RLN28207.1"/>
    </source>
</evidence>
<protein>
    <submittedName>
        <fullName evidence="3">Suppressor protein SRP40</fullName>
    </submittedName>
</protein>
<organism evidence="3 4">
    <name type="scientific">Panicum miliaceum</name>
    <name type="common">Proso millet</name>
    <name type="synonym">Broomcorn millet</name>
    <dbReference type="NCBI Taxonomy" id="4540"/>
    <lineage>
        <taxon>Eukaryota</taxon>
        <taxon>Viridiplantae</taxon>
        <taxon>Streptophyta</taxon>
        <taxon>Embryophyta</taxon>
        <taxon>Tracheophyta</taxon>
        <taxon>Spermatophyta</taxon>
        <taxon>Magnoliopsida</taxon>
        <taxon>Liliopsida</taxon>
        <taxon>Poales</taxon>
        <taxon>Poaceae</taxon>
        <taxon>PACMAD clade</taxon>
        <taxon>Panicoideae</taxon>
        <taxon>Panicodae</taxon>
        <taxon>Paniceae</taxon>
        <taxon>Panicinae</taxon>
        <taxon>Panicum</taxon>
        <taxon>Panicum sect. Panicum</taxon>
    </lineage>
</organism>
<name>A0A3L6SV59_PANMI</name>
<feature type="region of interest" description="Disordered" evidence="1">
    <location>
        <begin position="14"/>
        <end position="54"/>
    </location>
</feature>
<feature type="compositionally biased region" description="Polar residues" evidence="1">
    <location>
        <begin position="384"/>
        <end position="400"/>
    </location>
</feature>
<dbReference type="InterPro" id="IPR039191">
    <property type="entry name" value="Nopp140-like"/>
</dbReference>